<reference evidence="2" key="1">
    <citation type="submission" date="2016-10" db="EMBL/GenBank/DDBJ databases">
        <authorList>
            <person name="Varghese N."/>
        </authorList>
    </citation>
    <scope>NUCLEOTIDE SEQUENCE [LARGE SCALE GENOMIC DNA]</scope>
    <source>
        <strain evidence="2">DSM 45096 / BCRC 16803 / CGMCC 4.1857 / CIP 109030 / JCM 12277 / KCTC 19219 / NBRC 100920 / 33214</strain>
    </source>
</reference>
<organism evidence="1 2">
    <name type="scientific">Streptacidiphilus jiangxiensis</name>
    <dbReference type="NCBI Taxonomy" id="235985"/>
    <lineage>
        <taxon>Bacteria</taxon>
        <taxon>Bacillati</taxon>
        <taxon>Actinomycetota</taxon>
        <taxon>Actinomycetes</taxon>
        <taxon>Kitasatosporales</taxon>
        <taxon>Streptomycetaceae</taxon>
        <taxon>Streptacidiphilus</taxon>
    </lineage>
</organism>
<sequence length="180" mass="19730">MPQPLATHTGNVDMLYAVHHLADFETTEQYGYQDDPAAFPIENNGLVYREDGALLIVTRADAGATEVTVACYSEEPERDAGTWEAVAEASVTAKGGELLLQQLTVGPTGDFPILSACGPGDYRVRIHARGRDEASHLRPDTVTEFYLLQTWPAPSSPPKLLRDGDRWGAFQREEITAEDL</sequence>
<dbReference type="STRING" id="235985.SAMN05414137_102440"/>
<gene>
    <name evidence="1" type="ORF">SAMN05414137_102440</name>
</gene>
<dbReference type="OrthoDB" id="4485313at2"/>
<dbReference type="RefSeq" id="WP_042443720.1">
    <property type="nucleotide sequence ID" value="NZ_BBPN01000005.1"/>
</dbReference>
<evidence type="ECO:0000313" key="1">
    <source>
        <dbReference type="EMBL" id="SEK55886.1"/>
    </source>
</evidence>
<name>A0A1H7I004_STRJI</name>
<dbReference type="EMBL" id="FOAZ01000002">
    <property type="protein sequence ID" value="SEK55886.1"/>
    <property type="molecule type" value="Genomic_DNA"/>
</dbReference>
<dbReference type="Proteomes" id="UP000183015">
    <property type="component" value="Unassembled WGS sequence"/>
</dbReference>
<protein>
    <submittedName>
        <fullName evidence="1">Uncharacterized protein</fullName>
    </submittedName>
</protein>
<evidence type="ECO:0000313" key="2">
    <source>
        <dbReference type="Proteomes" id="UP000183015"/>
    </source>
</evidence>
<proteinExistence type="predicted"/>
<keyword evidence="2" id="KW-1185">Reference proteome</keyword>
<accession>A0A1H7I004</accession>
<dbReference type="AlphaFoldDB" id="A0A1H7I004"/>